<proteinExistence type="predicted"/>
<name>A0A837G0G6_9VIBR</name>
<dbReference type="EMBL" id="JXXR01000027">
    <property type="protein sequence ID" value="KJY67448.1"/>
    <property type="molecule type" value="Genomic_DNA"/>
</dbReference>
<dbReference type="InterPro" id="IPR007813">
    <property type="entry name" value="PilN"/>
</dbReference>
<gene>
    <name evidence="1" type="ORF">TW71_22395</name>
</gene>
<sequence length="185" mass="21258">MQLNINLLPWRERQRQMQIRRFLLSLLVVSVVAVFSIAGVSRYLQLQLDIQQGRVDQLTRWDSKLGQQHAQLSAIEKEIEELNSEFAALRNLDARRYLIAQLGSLLPSVLPDHVYLEQIHTTGRQVRLHGKASSTEPLSTLLAQLKRTPMAQSVAMQSVLHHQSQSQQNYQVFTLTFELVEPKHD</sequence>
<dbReference type="PANTHER" id="PTHR40278:SF1">
    <property type="entry name" value="DNA UTILIZATION PROTEIN HOFN"/>
    <property type="match status" value="1"/>
</dbReference>
<evidence type="ECO:0000313" key="1">
    <source>
        <dbReference type="EMBL" id="KJY67448.1"/>
    </source>
</evidence>
<dbReference type="InterPro" id="IPR052534">
    <property type="entry name" value="Extracell_DNA_Util/SecSys_Comp"/>
</dbReference>
<accession>A0A837G0G6</accession>
<comment type="caution">
    <text evidence="1">The sequence shown here is derived from an EMBL/GenBank/DDBJ whole genome shotgun (WGS) entry which is preliminary data.</text>
</comment>
<reference evidence="1" key="1">
    <citation type="journal article" date="2015" name="BMC Genomics">
        <title>Genome mining reveals unlocked bioactive potential of marine Gram-negative bacteria.</title>
        <authorList>
            <person name="Machado H."/>
            <person name="Sonnenschein E.C."/>
            <person name="Melchiorsen J."/>
            <person name="Gram L."/>
        </authorList>
    </citation>
    <scope>NUCLEOTIDE SEQUENCE</scope>
    <source>
        <strain evidence="1">S2052</strain>
    </source>
</reference>
<dbReference type="AlphaFoldDB" id="A0A837G0G6"/>
<dbReference type="RefSeq" id="WP_045987322.1">
    <property type="nucleotide sequence ID" value="NZ_CP063051.1"/>
</dbReference>
<dbReference type="Pfam" id="PF05137">
    <property type="entry name" value="PilN"/>
    <property type="match status" value="1"/>
</dbReference>
<dbReference type="PANTHER" id="PTHR40278">
    <property type="entry name" value="DNA UTILIZATION PROTEIN HOFN"/>
    <property type="match status" value="1"/>
</dbReference>
<organism evidence="1">
    <name type="scientific">Vibrio coralliilyticus</name>
    <dbReference type="NCBI Taxonomy" id="190893"/>
    <lineage>
        <taxon>Bacteria</taxon>
        <taxon>Pseudomonadati</taxon>
        <taxon>Pseudomonadota</taxon>
        <taxon>Gammaproteobacteria</taxon>
        <taxon>Vibrionales</taxon>
        <taxon>Vibrionaceae</taxon>
        <taxon>Vibrio</taxon>
    </lineage>
</organism>
<protein>
    <submittedName>
        <fullName evidence="1">Pilus assembly protein PilN</fullName>
    </submittedName>
</protein>